<dbReference type="GO" id="GO:0006400">
    <property type="term" value="P:tRNA modification"/>
    <property type="evidence" value="ECO:0007669"/>
    <property type="project" value="UniProtKB-UniRule"/>
</dbReference>
<protein>
    <recommendedName>
        <fullName evidence="6">tRNA(Ile)-lysidine synthase</fullName>
        <ecNumber evidence="6">6.3.4.19</ecNumber>
    </recommendedName>
    <alternativeName>
        <fullName evidence="6">tRNA(Ile)-2-lysyl-cytidine synthase</fullName>
    </alternativeName>
    <alternativeName>
        <fullName evidence="6">tRNA(Ile)-lysidine synthetase</fullName>
    </alternativeName>
</protein>
<evidence type="ECO:0000256" key="3">
    <source>
        <dbReference type="ARBA" id="ARBA00022741"/>
    </source>
</evidence>
<evidence type="ECO:0000256" key="5">
    <source>
        <dbReference type="ARBA" id="ARBA00048539"/>
    </source>
</evidence>
<name>A0A5C1AS52_9BACT</name>
<comment type="function">
    <text evidence="6">Ligates lysine onto the cytidine present at position 34 of the AUA codon-specific tRNA(Ile) that contains the anticodon CAU, in an ATP-dependent manner. Cytidine is converted to lysidine, thus changing the amino acid specificity of the tRNA from methionine to isoleucine.</text>
</comment>
<keyword evidence="4 6" id="KW-0067">ATP-binding</keyword>
<comment type="subcellular location">
    <subcellularLocation>
        <location evidence="6">Cytoplasm</location>
    </subcellularLocation>
</comment>
<proteinExistence type="inferred from homology"/>
<dbReference type="EC" id="6.3.4.19" evidence="6"/>
<dbReference type="InterPro" id="IPR014729">
    <property type="entry name" value="Rossmann-like_a/b/a_fold"/>
</dbReference>
<comment type="domain">
    <text evidence="6">The N-terminal region contains the highly conserved SGGXDS motif, predicted to be a P-loop motif involved in ATP binding.</text>
</comment>
<dbReference type="PANTHER" id="PTHR43033">
    <property type="entry name" value="TRNA(ILE)-LYSIDINE SYNTHASE-RELATED"/>
    <property type="match status" value="1"/>
</dbReference>
<evidence type="ECO:0000259" key="7">
    <source>
        <dbReference type="Pfam" id="PF01171"/>
    </source>
</evidence>
<dbReference type="InterPro" id="IPR012795">
    <property type="entry name" value="tRNA_Ile_lys_synt_N"/>
</dbReference>
<dbReference type="GO" id="GO:0005524">
    <property type="term" value="F:ATP binding"/>
    <property type="evidence" value="ECO:0007669"/>
    <property type="project" value="UniProtKB-UniRule"/>
</dbReference>
<gene>
    <name evidence="6 8" type="primary">tilS</name>
    <name evidence="8" type="ORF">PX52LOC_07140</name>
</gene>
<dbReference type="InterPro" id="IPR011063">
    <property type="entry name" value="TilS/TtcA_N"/>
</dbReference>
<dbReference type="RefSeq" id="WP_168219393.1">
    <property type="nucleotide sequence ID" value="NZ_CP042425.1"/>
</dbReference>
<organism evidence="8 9">
    <name type="scientific">Limnoglobus roseus</name>
    <dbReference type="NCBI Taxonomy" id="2598579"/>
    <lineage>
        <taxon>Bacteria</taxon>
        <taxon>Pseudomonadati</taxon>
        <taxon>Planctomycetota</taxon>
        <taxon>Planctomycetia</taxon>
        <taxon>Gemmatales</taxon>
        <taxon>Gemmataceae</taxon>
        <taxon>Limnoglobus</taxon>
    </lineage>
</organism>
<accession>A0A5C1AS52</accession>
<evidence type="ECO:0000256" key="6">
    <source>
        <dbReference type="HAMAP-Rule" id="MF_01161"/>
    </source>
</evidence>
<dbReference type="SUPFAM" id="SSF52402">
    <property type="entry name" value="Adenine nucleotide alpha hydrolases-like"/>
    <property type="match status" value="1"/>
</dbReference>
<dbReference type="InterPro" id="IPR012094">
    <property type="entry name" value="tRNA_Ile_lys_synt"/>
</dbReference>
<keyword evidence="6" id="KW-0963">Cytoplasm</keyword>
<comment type="similarity">
    <text evidence="6">Belongs to the tRNA(Ile)-lysidine synthase family.</text>
</comment>
<keyword evidence="9" id="KW-1185">Reference proteome</keyword>
<dbReference type="GO" id="GO:0005737">
    <property type="term" value="C:cytoplasm"/>
    <property type="evidence" value="ECO:0007669"/>
    <property type="project" value="UniProtKB-SubCell"/>
</dbReference>
<evidence type="ECO:0000313" key="8">
    <source>
        <dbReference type="EMBL" id="QEL20054.1"/>
    </source>
</evidence>
<dbReference type="HAMAP" id="MF_01161">
    <property type="entry name" value="tRNA_Ile_lys_synt"/>
    <property type="match status" value="1"/>
</dbReference>
<dbReference type="Proteomes" id="UP000324974">
    <property type="component" value="Chromosome"/>
</dbReference>
<feature type="domain" description="tRNA(Ile)-lysidine/2-thiocytidine synthase N-terminal" evidence="7">
    <location>
        <begin position="22"/>
        <end position="192"/>
    </location>
</feature>
<reference evidence="9" key="1">
    <citation type="submission" date="2019-08" db="EMBL/GenBank/DDBJ databases">
        <title>Limnoglobus roseus gen. nov., sp. nov., a novel freshwater planctomycete with a giant genome from the family Gemmataceae.</title>
        <authorList>
            <person name="Kulichevskaya I.S."/>
            <person name="Naumoff D.G."/>
            <person name="Miroshnikov K."/>
            <person name="Ivanova A."/>
            <person name="Philippov D.A."/>
            <person name="Hakobyan A."/>
            <person name="Rijpstra I.C."/>
            <person name="Sinninghe Damste J.S."/>
            <person name="Liesack W."/>
            <person name="Dedysh S.N."/>
        </authorList>
    </citation>
    <scope>NUCLEOTIDE SEQUENCE [LARGE SCALE GENOMIC DNA]</scope>
    <source>
        <strain evidence="9">PX52</strain>
    </source>
</reference>
<evidence type="ECO:0000256" key="1">
    <source>
        <dbReference type="ARBA" id="ARBA00022598"/>
    </source>
</evidence>
<dbReference type="GO" id="GO:0032267">
    <property type="term" value="F:tRNA(Ile)-lysidine synthase activity"/>
    <property type="evidence" value="ECO:0007669"/>
    <property type="project" value="UniProtKB-EC"/>
</dbReference>
<dbReference type="AlphaFoldDB" id="A0A5C1AS52"/>
<dbReference type="NCBIfam" id="TIGR02432">
    <property type="entry name" value="lysidine_TilS_N"/>
    <property type="match status" value="1"/>
</dbReference>
<dbReference type="CDD" id="cd01992">
    <property type="entry name" value="TilS_N"/>
    <property type="match status" value="1"/>
</dbReference>
<feature type="binding site" evidence="6">
    <location>
        <begin position="26"/>
        <end position="31"/>
    </location>
    <ligand>
        <name>ATP</name>
        <dbReference type="ChEBI" id="CHEBI:30616"/>
    </ligand>
</feature>
<dbReference type="PANTHER" id="PTHR43033:SF1">
    <property type="entry name" value="TRNA(ILE)-LYSIDINE SYNTHASE-RELATED"/>
    <property type="match status" value="1"/>
</dbReference>
<sequence>MVTIPDAIRAFFAVHAIPPGGVAAVSGGPDSVALLRGLVAAGCGPITVAHVNHQLRGTESDADEGFVRELATSLSVNVRSARLPVPPRENLESAARRLRYEFLQSVAADVSANWIATGHTANDQAETVLHRLIRGTGVQGLRGVAPKRGNIIRPLLHVSRADVLAYLAATGQLTRTDSTNADRRFTRNRIRHDLLPQLKDFNPEIVPILGRLAEQCDDVFAYLEREAEELLRRVERPRAGSLLILDATALEPSPAVLVREMFRLLWRREGWPMDGMTYAHWQRVGSLQPADYPGGVQLRRIGRVVQLSRRS</sequence>
<keyword evidence="1 6" id="KW-0436">Ligase</keyword>
<evidence type="ECO:0000256" key="2">
    <source>
        <dbReference type="ARBA" id="ARBA00022694"/>
    </source>
</evidence>
<keyword evidence="3 6" id="KW-0547">Nucleotide-binding</keyword>
<evidence type="ECO:0000313" key="9">
    <source>
        <dbReference type="Proteomes" id="UP000324974"/>
    </source>
</evidence>
<dbReference type="KEGG" id="lrs:PX52LOC_07140"/>
<keyword evidence="2 6" id="KW-0819">tRNA processing</keyword>
<comment type="catalytic activity">
    <reaction evidence="5 6">
        <text>cytidine(34) in tRNA(Ile2) + L-lysine + ATP = lysidine(34) in tRNA(Ile2) + AMP + diphosphate + H(+)</text>
        <dbReference type="Rhea" id="RHEA:43744"/>
        <dbReference type="Rhea" id="RHEA-COMP:10625"/>
        <dbReference type="Rhea" id="RHEA-COMP:10670"/>
        <dbReference type="ChEBI" id="CHEBI:15378"/>
        <dbReference type="ChEBI" id="CHEBI:30616"/>
        <dbReference type="ChEBI" id="CHEBI:32551"/>
        <dbReference type="ChEBI" id="CHEBI:33019"/>
        <dbReference type="ChEBI" id="CHEBI:82748"/>
        <dbReference type="ChEBI" id="CHEBI:83665"/>
        <dbReference type="ChEBI" id="CHEBI:456215"/>
        <dbReference type="EC" id="6.3.4.19"/>
    </reaction>
</comment>
<dbReference type="Gene3D" id="3.40.50.620">
    <property type="entry name" value="HUPs"/>
    <property type="match status" value="1"/>
</dbReference>
<dbReference type="Pfam" id="PF01171">
    <property type="entry name" value="ATP_bind_3"/>
    <property type="match status" value="1"/>
</dbReference>
<dbReference type="EMBL" id="CP042425">
    <property type="protein sequence ID" value="QEL20054.1"/>
    <property type="molecule type" value="Genomic_DNA"/>
</dbReference>
<dbReference type="SUPFAM" id="SSF82829">
    <property type="entry name" value="MesJ substrate recognition domain-like"/>
    <property type="match status" value="1"/>
</dbReference>
<evidence type="ECO:0000256" key="4">
    <source>
        <dbReference type="ARBA" id="ARBA00022840"/>
    </source>
</evidence>